<dbReference type="Gene3D" id="1.20.1740.10">
    <property type="entry name" value="Amino acid/polyamine transporter I"/>
    <property type="match status" value="1"/>
</dbReference>
<dbReference type="PANTHER" id="PTHR43243:SF4">
    <property type="entry name" value="CATIONIC AMINO ACID TRANSPORTER 4"/>
    <property type="match status" value="1"/>
</dbReference>
<proteinExistence type="predicted"/>
<keyword evidence="4 6" id="KW-1133">Transmembrane helix</keyword>
<protein>
    <submittedName>
        <fullName evidence="7">Amino acid permease</fullName>
    </submittedName>
</protein>
<sequence>MMSVFRKKSIDSILAESKSKTLTPTMKTLDLVLFGIGAIIGSGILVLTGKASSEAGPAVIFSFLIAGLACCLAALCYAELASTIPSSGSTYTYLYVSVGEIVAYAIGWVLIGGYVLTSATVANGWSSYFSRLLAGLGVNMPKEFYTLPSAGGYGNIPAVIIVLLITFILSKGTSSSKMVNNLMVAAKVGIVILFVIVGSFYVEPTHWTDNFAPTGFSGVMLAATTVFFAYLGFDAISTSAEEAIHPEKSLPKAIIITMIVCTAFYILVCLVLTGVVPYTELGTGDALAFVLETVGQHKVAGIVSLGAVIGLMAGILSFIYAGIRITYTIARDGLLPKSLTKVNKNKVPSTLTWGLGILTALLAGFLPLGQLADLANVASIIAFALVSYTTIVFYKKYPNLKRGFRVPGMPILPAVSIILFVALLYSVTLKTWIIFIVWVVIGMIVYFTFSYRNSKLKDE</sequence>
<keyword evidence="5 6" id="KW-0472">Membrane</keyword>
<feature type="transmembrane region" description="Helical" evidence="6">
    <location>
        <begin position="406"/>
        <end position="425"/>
    </location>
</feature>
<dbReference type="EMBL" id="AWVP01000003">
    <property type="protein sequence ID" value="ERK60617.1"/>
    <property type="molecule type" value="Genomic_DNA"/>
</dbReference>
<evidence type="ECO:0000256" key="4">
    <source>
        <dbReference type="ARBA" id="ARBA00022989"/>
    </source>
</evidence>
<accession>U2SD19</accession>
<feature type="transmembrane region" description="Helical" evidence="6">
    <location>
        <begin position="150"/>
        <end position="170"/>
    </location>
</feature>
<feature type="transmembrane region" description="Helical" evidence="6">
    <location>
        <begin position="347"/>
        <end position="368"/>
    </location>
</feature>
<dbReference type="HOGENOM" id="CLU_007946_15_12_9"/>
<gene>
    <name evidence="7" type="ORF">HMPREF1983_00039</name>
</gene>
<keyword evidence="8" id="KW-1185">Reference proteome</keyword>
<feature type="transmembrane region" description="Helical" evidence="6">
    <location>
        <begin position="254"/>
        <end position="279"/>
    </location>
</feature>
<feature type="transmembrane region" description="Helical" evidence="6">
    <location>
        <begin position="431"/>
        <end position="449"/>
    </location>
</feature>
<feature type="transmembrane region" description="Helical" evidence="6">
    <location>
        <begin position="92"/>
        <end position="116"/>
    </location>
</feature>
<dbReference type="RefSeq" id="WP_021752646.1">
    <property type="nucleotide sequence ID" value="NZ_KI271814.1"/>
</dbReference>
<evidence type="ECO:0000256" key="6">
    <source>
        <dbReference type="SAM" id="Phobius"/>
    </source>
</evidence>
<feature type="transmembrane region" description="Helical" evidence="6">
    <location>
        <begin position="214"/>
        <end position="233"/>
    </location>
</feature>
<dbReference type="PATRIC" id="fig|1321820.3.peg.39"/>
<dbReference type="GO" id="GO:0016020">
    <property type="term" value="C:membrane"/>
    <property type="evidence" value="ECO:0007669"/>
    <property type="project" value="UniProtKB-SubCell"/>
</dbReference>
<evidence type="ECO:0000256" key="3">
    <source>
        <dbReference type="ARBA" id="ARBA00022692"/>
    </source>
</evidence>
<name>U2SD19_9BACL</name>
<dbReference type="Pfam" id="PF13520">
    <property type="entry name" value="AA_permease_2"/>
    <property type="match status" value="1"/>
</dbReference>
<dbReference type="PIRSF" id="PIRSF006060">
    <property type="entry name" value="AA_transporter"/>
    <property type="match status" value="1"/>
</dbReference>
<comment type="subcellular location">
    <subcellularLocation>
        <location evidence="1">Membrane</location>
        <topology evidence="1">Multi-pass membrane protein</topology>
    </subcellularLocation>
</comment>
<evidence type="ECO:0000256" key="1">
    <source>
        <dbReference type="ARBA" id="ARBA00004141"/>
    </source>
</evidence>
<keyword evidence="3 6" id="KW-0812">Transmembrane</keyword>
<evidence type="ECO:0000313" key="8">
    <source>
        <dbReference type="Proteomes" id="UP000016637"/>
    </source>
</evidence>
<dbReference type="GO" id="GO:0015171">
    <property type="term" value="F:amino acid transmembrane transporter activity"/>
    <property type="evidence" value="ECO:0007669"/>
    <property type="project" value="TreeGrafter"/>
</dbReference>
<reference evidence="7 8" key="1">
    <citation type="submission" date="2013-08" db="EMBL/GenBank/DDBJ databases">
        <authorList>
            <person name="Weinstock G."/>
            <person name="Sodergren E."/>
            <person name="Wylie T."/>
            <person name="Fulton L."/>
            <person name="Fulton R."/>
            <person name="Fronick C."/>
            <person name="O'Laughlin M."/>
            <person name="Godfrey J."/>
            <person name="Miner T."/>
            <person name="Herter B."/>
            <person name="Appelbaum E."/>
            <person name="Cordes M."/>
            <person name="Lek S."/>
            <person name="Wollam A."/>
            <person name="Pepin K.H."/>
            <person name="Palsikar V.B."/>
            <person name="Mitreva M."/>
            <person name="Wilson R.K."/>
        </authorList>
    </citation>
    <scope>NUCLEOTIDE SEQUENCE [LARGE SCALE GENOMIC DNA]</scope>
    <source>
        <strain evidence="7 8">ATCC 700627</strain>
    </source>
</reference>
<feature type="transmembrane region" description="Helical" evidence="6">
    <location>
        <begin position="374"/>
        <end position="394"/>
    </location>
</feature>
<evidence type="ECO:0000313" key="7">
    <source>
        <dbReference type="EMBL" id="ERK60617.1"/>
    </source>
</evidence>
<feature type="transmembrane region" description="Helical" evidence="6">
    <location>
        <begin position="28"/>
        <end position="47"/>
    </location>
</feature>
<evidence type="ECO:0000256" key="5">
    <source>
        <dbReference type="ARBA" id="ARBA00023136"/>
    </source>
</evidence>
<comment type="caution">
    <text evidence="7">The sequence shown here is derived from an EMBL/GenBank/DDBJ whole genome shotgun (WGS) entry which is preliminary data.</text>
</comment>
<dbReference type="InterPro" id="IPR002293">
    <property type="entry name" value="AA/rel_permease1"/>
</dbReference>
<organism evidence="7 8">
    <name type="scientific">Gemella bergeri ATCC 700627</name>
    <dbReference type="NCBI Taxonomy" id="1321820"/>
    <lineage>
        <taxon>Bacteria</taxon>
        <taxon>Bacillati</taxon>
        <taxon>Bacillota</taxon>
        <taxon>Bacilli</taxon>
        <taxon>Bacillales</taxon>
        <taxon>Gemellaceae</taxon>
        <taxon>Gemella</taxon>
    </lineage>
</organism>
<dbReference type="eggNOG" id="COG0531">
    <property type="taxonomic scope" value="Bacteria"/>
</dbReference>
<feature type="transmembrane region" description="Helical" evidence="6">
    <location>
        <begin position="182"/>
        <end position="202"/>
    </location>
</feature>
<feature type="transmembrane region" description="Helical" evidence="6">
    <location>
        <begin position="299"/>
        <end position="327"/>
    </location>
</feature>
<dbReference type="AlphaFoldDB" id="U2SD19"/>
<evidence type="ECO:0000256" key="2">
    <source>
        <dbReference type="ARBA" id="ARBA00022448"/>
    </source>
</evidence>
<feature type="transmembrane region" description="Helical" evidence="6">
    <location>
        <begin position="59"/>
        <end position="80"/>
    </location>
</feature>
<keyword evidence="2" id="KW-0813">Transport</keyword>
<dbReference type="Proteomes" id="UP000016637">
    <property type="component" value="Unassembled WGS sequence"/>
</dbReference>
<dbReference type="PANTHER" id="PTHR43243">
    <property type="entry name" value="INNER MEMBRANE TRANSPORTER YGJI-RELATED"/>
    <property type="match status" value="1"/>
</dbReference>